<protein>
    <submittedName>
        <fullName evidence="1 2">Uncharacterized protein</fullName>
    </submittedName>
</protein>
<dbReference type="Proteomes" id="UP000002051">
    <property type="component" value="Chromosome 8"/>
</dbReference>
<dbReference type="EnsemblPlants" id="KEH21319">
    <property type="protein sequence ID" value="KEH21319"/>
    <property type="gene ID" value="MTR_8g101760"/>
</dbReference>
<reference evidence="2" key="3">
    <citation type="submission" date="2015-04" db="UniProtKB">
        <authorList>
            <consortium name="EnsemblPlants"/>
        </authorList>
    </citation>
    <scope>IDENTIFICATION</scope>
    <source>
        <strain evidence="2">cv. Jemalong A17</strain>
    </source>
</reference>
<sequence length="78" mass="9080">MVDVVQSNKVTIKLQDTGPSLLTKLTLLAVNNNCYEKIPYCTYSLIFYTFNIDNERTVCRRRPQMKQSRKLPSSTIDY</sequence>
<evidence type="ECO:0000313" key="1">
    <source>
        <dbReference type="EMBL" id="KEH21319.1"/>
    </source>
</evidence>
<dbReference type="AlphaFoldDB" id="A0A072TUX2"/>
<name>A0A072TUX2_MEDTR</name>
<gene>
    <name evidence="1" type="ordered locus">MTR_8g101760</name>
</gene>
<dbReference type="HOGENOM" id="CLU_2625765_0_0_1"/>
<dbReference type="EMBL" id="CM001224">
    <property type="protein sequence ID" value="KEH21319.1"/>
    <property type="molecule type" value="Genomic_DNA"/>
</dbReference>
<reference evidence="1 3" key="2">
    <citation type="journal article" date="2014" name="BMC Genomics">
        <title>An improved genome release (version Mt4.0) for the model legume Medicago truncatula.</title>
        <authorList>
            <person name="Tang H."/>
            <person name="Krishnakumar V."/>
            <person name="Bidwell S."/>
            <person name="Rosen B."/>
            <person name="Chan A."/>
            <person name="Zhou S."/>
            <person name="Gentzbittel L."/>
            <person name="Childs K.L."/>
            <person name="Yandell M."/>
            <person name="Gundlach H."/>
            <person name="Mayer K.F."/>
            <person name="Schwartz D.C."/>
            <person name="Town C.D."/>
        </authorList>
    </citation>
    <scope>GENOME REANNOTATION</scope>
    <source>
        <strain evidence="1">A17</strain>
        <strain evidence="2 3">cv. Jemalong A17</strain>
    </source>
</reference>
<reference evidence="1 3" key="1">
    <citation type="journal article" date="2011" name="Nature">
        <title>The Medicago genome provides insight into the evolution of rhizobial symbioses.</title>
        <authorList>
            <person name="Young N.D."/>
            <person name="Debelle F."/>
            <person name="Oldroyd G.E."/>
            <person name="Geurts R."/>
            <person name="Cannon S.B."/>
            <person name="Udvardi M.K."/>
            <person name="Benedito V.A."/>
            <person name="Mayer K.F."/>
            <person name="Gouzy J."/>
            <person name="Schoof H."/>
            <person name="Van de Peer Y."/>
            <person name="Proost S."/>
            <person name="Cook D.R."/>
            <person name="Meyers B.C."/>
            <person name="Spannagl M."/>
            <person name="Cheung F."/>
            <person name="De Mita S."/>
            <person name="Krishnakumar V."/>
            <person name="Gundlach H."/>
            <person name="Zhou S."/>
            <person name="Mudge J."/>
            <person name="Bharti A.K."/>
            <person name="Murray J.D."/>
            <person name="Naoumkina M.A."/>
            <person name="Rosen B."/>
            <person name="Silverstein K.A."/>
            <person name="Tang H."/>
            <person name="Rombauts S."/>
            <person name="Zhao P.X."/>
            <person name="Zhou P."/>
            <person name="Barbe V."/>
            <person name="Bardou P."/>
            <person name="Bechner M."/>
            <person name="Bellec A."/>
            <person name="Berger A."/>
            <person name="Berges H."/>
            <person name="Bidwell S."/>
            <person name="Bisseling T."/>
            <person name="Choisne N."/>
            <person name="Couloux A."/>
            <person name="Denny R."/>
            <person name="Deshpande S."/>
            <person name="Dai X."/>
            <person name="Doyle J.J."/>
            <person name="Dudez A.M."/>
            <person name="Farmer A.D."/>
            <person name="Fouteau S."/>
            <person name="Franken C."/>
            <person name="Gibelin C."/>
            <person name="Gish J."/>
            <person name="Goldstein S."/>
            <person name="Gonzalez A.J."/>
            <person name="Green P.J."/>
            <person name="Hallab A."/>
            <person name="Hartog M."/>
            <person name="Hua A."/>
            <person name="Humphray S.J."/>
            <person name="Jeong D.H."/>
            <person name="Jing Y."/>
            <person name="Jocker A."/>
            <person name="Kenton S.M."/>
            <person name="Kim D.J."/>
            <person name="Klee K."/>
            <person name="Lai H."/>
            <person name="Lang C."/>
            <person name="Lin S."/>
            <person name="Macmil S.L."/>
            <person name="Magdelenat G."/>
            <person name="Matthews L."/>
            <person name="McCorrison J."/>
            <person name="Monaghan E.L."/>
            <person name="Mun J.H."/>
            <person name="Najar F.Z."/>
            <person name="Nicholson C."/>
            <person name="Noirot C."/>
            <person name="O'Bleness M."/>
            <person name="Paule C.R."/>
            <person name="Poulain J."/>
            <person name="Prion F."/>
            <person name="Qin B."/>
            <person name="Qu C."/>
            <person name="Retzel E.F."/>
            <person name="Riddle C."/>
            <person name="Sallet E."/>
            <person name="Samain S."/>
            <person name="Samson N."/>
            <person name="Sanders I."/>
            <person name="Saurat O."/>
            <person name="Scarpelli C."/>
            <person name="Schiex T."/>
            <person name="Segurens B."/>
            <person name="Severin A.J."/>
            <person name="Sherrier D.J."/>
            <person name="Shi R."/>
            <person name="Sims S."/>
            <person name="Singer S.R."/>
            <person name="Sinharoy S."/>
            <person name="Sterck L."/>
            <person name="Viollet A."/>
            <person name="Wang B.B."/>
            <person name="Wang K."/>
            <person name="Wang M."/>
            <person name="Wang X."/>
            <person name="Warfsmann J."/>
            <person name="Weissenbach J."/>
            <person name="White D.D."/>
            <person name="White J.D."/>
            <person name="Wiley G.B."/>
            <person name="Wincker P."/>
            <person name="Xing Y."/>
            <person name="Yang L."/>
            <person name="Yao Z."/>
            <person name="Ying F."/>
            <person name="Zhai J."/>
            <person name="Zhou L."/>
            <person name="Zuber A."/>
            <person name="Denarie J."/>
            <person name="Dixon R.A."/>
            <person name="May G.D."/>
            <person name="Schwartz D.C."/>
            <person name="Rogers J."/>
            <person name="Quetier F."/>
            <person name="Town C.D."/>
            <person name="Roe B.A."/>
        </authorList>
    </citation>
    <scope>NUCLEOTIDE SEQUENCE [LARGE SCALE GENOMIC DNA]</scope>
    <source>
        <strain evidence="1">A17</strain>
        <strain evidence="2 3">cv. Jemalong A17</strain>
    </source>
</reference>
<accession>A0A072TUX2</accession>
<keyword evidence="3" id="KW-1185">Reference proteome</keyword>
<evidence type="ECO:0000313" key="2">
    <source>
        <dbReference type="EnsemblPlants" id="KEH21319"/>
    </source>
</evidence>
<evidence type="ECO:0000313" key="3">
    <source>
        <dbReference type="Proteomes" id="UP000002051"/>
    </source>
</evidence>
<organism evidence="1 3">
    <name type="scientific">Medicago truncatula</name>
    <name type="common">Barrel medic</name>
    <name type="synonym">Medicago tribuloides</name>
    <dbReference type="NCBI Taxonomy" id="3880"/>
    <lineage>
        <taxon>Eukaryota</taxon>
        <taxon>Viridiplantae</taxon>
        <taxon>Streptophyta</taxon>
        <taxon>Embryophyta</taxon>
        <taxon>Tracheophyta</taxon>
        <taxon>Spermatophyta</taxon>
        <taxon>Magnoliopsida</taxon>
        <taxon>eudicotyledons</taxon>
        <taxon>Gunneridae</taxon>
        <taxon>Pentapetalae</taxon>
        <taxon>rosids</taxon>
        <taxon>fabids</taxon>
        <taxon>Fabales</taxon>
        <taxon>Fabaceae</taxon>
        <taxon>Papilionoideae</taxon>
        <taxon>50 kb inversion clade</taxon>
        <taxon>NPAAA clade</taxon>
        <taxon>Hologalegina</taxon>
        <taxon>IRL clade</taxon>
        <taxon>Trifolieae</taxon>
        <taxon>Medicago</taxon>
    </lineage>
</organism>
<proteinExistence type="predicted"/>